<dbReference type="AlphaFoldDB" id="A0A433SLK7"/>
<dbReference type="OrthoDB" id="5590282at2759"/>
<dbReference type="InterPro" id="IPR013763">
    <property type="entry name" value="Cyclin-like_dom"/>
</dbReference>
<keyword evidence="2" id="KW-0132">Cell division</keyword>
<keyword evidence="4 6" id="KW-0195">Cyclin</keyword>
<dbReference type="GO" id="GO:0044772">
    <property type="term" value="P:mitotic cell cycle phase transition"/>
    <property type="evidence" value="ECO:0007669"/>
    <property type="project" value="InterPro"/>
</dbReference>
<dbReference type="STRING" id="188477.A0A433SLK7"/>
<keyword evidence="3" id="KW-0498">Mitosis</keyword>
<sequence length="435" mass="49767">MLPIRQNAASREDIKENGPRGKPSQRHGANRRPVLGNVTNQVRRQPQRVAKEKHSIVHAGPSRQGIDQENDVPGRNVNKKALGGFAIFEDAPLREIAPPVLESYEEFEDEPMLDQENMPLPEPQQLHHAVVGLKIEDRVVPHFPLAPVRLENRFSDAPMLEDGHHEVTVGKPDEHGLDPYFSDIYDYMRSIECVNRPAFDYMNRQTDVSTSMRNILVDWLVEVGEEYKLHRETLFLAVSYIDRFLGLVGVHRPKLQLVGTACMFIAAKYEEIYPPDVSEFVYITDDTYSRSQVIKMESVILKLLEFRLAVPTVTWFCERFLEVIQPSDRCKHLAHFLTELTLVEIEDYLLFRPSEIAASAIVLARSTVGEGTPWPVCAKVTSHYSLHDLEPCVRLMFRHYSRKDTLPQQAVVEKYKQEKFGSVSLLEPPSVLAIY</sequence>
<feature type="domain" description="Cyclin-like" evidence="8">
    <location>
        <begin position="218"/>
        <end position="302"/>
    </location>
</feature>
<evidence type="ECO:0000313" key="10">
    <source>
        <dbReference type="EMBL" id="RUS70051.1"/>
    </source>
</evidence>
<dbReference type="PROSITE" id="PS00292">
    <property type="entry name" value="CYCLINS"/>
    <property type="match status" value="1"/>
</dbReference>
<evidence type="ECO:0000256" key="7">
    <source>
        <dbReference type="SAM" id="MobiDB-lite"/>
    </source>
</evidence>
<dbReference type="Proteomes" id="UP000271974">
    <property type="component" value="Unassembled WGS sequence"/>
</dbReference>
<dbReference type="PANTHER" id="PTHR10177">
    <property type="entry name" value="CYCLINS"/>
    <property type="match status" value="1"/>
</dbReference>
<evidence type="ECO:0000256" key="3">
    <source>
        <dbReference type="ARBA" id="ARBA00022776"/>
    </source>
</evidence>
<dbReference type="CDD" id="cd20504">
    <property type="entry name" value="CYCLIN_CCNA_rpt1"/>
    <property type="match status" value="1"/>
</dbReference>
<accession>A0A433SLK7</accession>
<dbReference type="FunFam" id="1.10.472.10:FF:000001">
    <property type="entry name" value="G2/mitotic-specific cyclin"/>
    <property type="match status" value="1"/>
</dbReference>
<reference evidence="10 11" key="1">
    <citation type="submission" date="2019-01" db="EMBL/GenBank/DDBJ databases">
        <title>A draft genome assembly of the solar-powered sea slug Elysia chlorotica.</title>
        <authorList>
            <person name="Cai H."/>
            <person name="Li Q."/>
            <person name="Fang X."/>
            <person name="Li J."/>
            <person name="Curtis N.E."/>
            <person name="Altenburger A."/>
            <person name="Shibata T."/>
            <person name="Feng M."/>
            <person name="Maeda T."/>
            <person name="Schwartz J.A."/>
            <person name="Shigenobu S."/>
            <person name="Lundholm N."/>
            <person name="Nishiyama T."/>
            <person name="Yang H."/>
            <person name="Hasebe M."/>
            <person name="Li S."/>
            <person name="Pierce S.K."/>
            <person name="Wang J."/>
        </authorList>
    </citation>
    <scope>NUCLEOTIDE SEQUENCE [LARGE SCALE GENOMIC DNA]</scope>
    <source>
        <strain evidence="10">EC2010</strain>
        <tissue evidence="10">Whole organism of an adult</tissue>
    </source>
</reference>
<evidence type="ECO:0000256" key="5">
    <source>
        <dbReference type="ARBA" id="ARBA00023306"/>
    </source>
</evidence>
<dbReference type="InterPro" id="IPR032447">
    <property type="entry name" value="Cyclin-A_N"/>
</dbReference>
<dbReference type="EMBL" id="RQTK01001503">
    <property type="protein sequence ID" value="RUS70051.1"/>
    <property type="molecule type" value="Genomic_DNA"/>
</dbReference>
<dbReference type="GO" id="GO:0016538">
    <property type="term" value="F:cyclin-dependent protein serine/threonine kinase regulator activity"/>
    <property type="evidence" value="ECO:0007669"/>
    <property type="project" value="InterPro"/>
</dbReference>
<keyword evidence="11" id="KW-1185">Reference proteome</keyword>
<dbReference type="InterPro" id="IPR046965">
    <property type="entry name" value="Cyclin_A/B-like"/>
</dbReference>
<comment type="similarity">
    <text evidence="1">Belongs to the cyclin family. Cyclin AB subfamily.</text>
</comment>
<dbReference type="Pfam" id="PF02984">
    <property type="entry name" value="Cyclin_C"/>
    <property type="match status" value="1"/>
</dbReference>
<evidence type="ECO:0000256" key="4">
    <source>
        <dbReference type="ARBA" id="ARBA00023127"/>
    </source>
</evidence>
<evidence type="ECO:0000256" key="2">
    <source>
        <dbReference type="ARBA" id="ARBA00022618"/>
    </source>
</evidence>
<dbReference type="Gene3D" id="1.10.472.10">
    <property type="entry name" value="Cyclin-like"/>
    <property type="match status" value="2"/>
</dbReference>
<feature type="domain" description="Cyclin-like" evidence="8">
    <location>
        <begin position="314"/>
        <end position="398"/>
    </location>
</feature>
<dbReference type="InterPro" id="IPR048258">
    <property type="entry name" value="Cyclins_cyclin-box"/>
</dbReference>
<keyword evidence="5" id="KW-0131">Cell cycle</keyword>
<gene>
    <name evidence="10" type="ORF">EGW08_022186</name>
</gene>
<comment type="caution">
    <text evidence="10">The sequence shown here is derived from an EMBL/GenBank/DDBJ whole genome shotgun (WGS) entry which is preliminary data.</text>
</comment>
<evidence type="ECO:0000313" key="11">
    <source>
        <dbReference type="Proteomes" id="UP000271974"/>
    </source>
</evidence>
<dbReference type="Pfam" id="PF00134">
    <property type="entry name" value="Cyclin_N"/>
    <property type="match status" value="1"/>
</dbReference>
<dbReference type="SMART" id="SM00385">
    <property type="entry name" value="CYCLIN"/>
    <property type="match status" value="2"/>
</dbReference>
<feature type="domain" description="Cyclin C-terminal" evidence="9">
    <location>
        <begin position="311"/>
        <end position="429"/>
    </location>
</feature>
<dbReference type="GO" id="GO:0051301">
    <property type="term" value="P:cell division"/>
    <property type="evidence" value="ECO:0007669"/>
    <property type="project" value="UniProtKB-KW"/>
</dbReference>
<evidence type="ECO:0000256" key="6">
    <source>
        <dbReference type="RuleBase" id="RU000383"/>
    </source>
</evidence>
<evidence type="ECO:0000256" key="1">
    <source>
        <dbReference type="ARBA" id="ARBA00006955"/>
    </source>
</evidence>
<dbReference type="SUPFAM" id="SSF47954">
    <property type="entry name" value="Cyclin-like"/>
    <property type="match status" value="2"/>
</dbReference>
<dbReference type="InterPro" id="IPR036915">
    <property type="entry name" value="Cyclin-like_sf"/>
</dbReference>
<feature type="compositionally biased region" description="Basic and acidic residues" evidence="7">
    <location>
        <begin position="10"/>
        <end position="19"/>
    </location>
</feature>
<evidence type="ECO:0000259" key="9">
    <source>
        <dbReference type="SMART" id="SM01332"/>
    </source>
</evidence>
<evidence type="ECO:0000259" key="8">
    <source>
        <dbReference type="SMART" id="SM00385"/>
    </source>
</evidence>
<organism evidence="10 11">
    <name type="scientific">Elysia chlorotica</name>
    <name type="common">Eastern emerald elysia</name>
    <name type="synonym">Sea slug</name>
    <dbReference type="NCBI Taxonomy" id="188477"/>
    <lineage>
        <taxon>Eukaryota</taxon>
        <taxon>Metazoa</taxon>
        <taxon>Spiralia</taxon>
        <taxon>Lophotrochozoa</taxon>
        <taxon>Mollusca</taxon>
        <taxon>Gastropoda</taxon>
        <taxon>Heterobranchia</taxon>
        <taxon>Euthyneura</taxon>
        <taxon>Panpulmonata</taxon>
        <taxon>Sacoglossa</taxon>
        <taxon>Placobranchoidea</taxon>
        <taxon>Plakobranchidae</taxon>
        <taxon>Elysia</taxon>
    </lineage>
</organism>
<dbReference type="InterPro" id="IPR039361">
    <property type="entry name" value="Cyclin"/>
</dbReference>
<proteinExistence type="inferred from homology"/>
<dbReference type="InterPro" id="IPR004367">
    <property type="entry name" value="Cyclin_C-dom"/>
</dbReference>
<protein>
    <submittedName>
        <fullName evidence="10">Uncharacterized protein</fullName>
    </submittedName>
</protein>
<feature type="region of interest" description="Disordered" evidence="7">
    <location>
        <begin position="1"/>
        <end position="73"/>
    </location>
</feature>
<dbReference type="InterPro" id="IPR006671">
    <property type="entry name" value="Cyclin_N"/>
</dbReference>
<dbReference type="SMART" id="SM01332">
    <property type="entry name" value="Cyclin_C"/>
    <property type="match status" value="1"/>
</dbReference>
<dbReference type="PIRSF" id="PIRSF001771">
    <property type="entry name" value="Cyclin_A_B_D_E"/>
    <property type="match status" value="1"/>
</dbReference>
<dbReference type="Pfam" id="PF16500">
    <property type="entry name" value="Cyclin_N2"/>
    <property type="match status" value="1"/>
</dbReference>
<name>A0A433SLK7_ELYCH</name>